<keyword evidence="7" id="KW-1185">Reference proteome</keyword>
<name>A0ABS5ECK4_9PROT</name>
<keyword evidence="2" id="KW-0863">Zinc-finger</keyword>
<dbReference type="Gene3D" id="1.20.120.910">
    <property type="entry name" value="DksA, coiled-coil domain"/>
    <property type="match status" value="1"/>
</dbReference>
<keyword evidence="1" id="KW-0479">Metal-binding</keyword>
<dbReference type="EMBL" id="JAAEDI010000003">
    <property type="protein sequence ID" value="MBR0648743.1"/>
    <property type="molecule type" value="Genomic_DNA"/>
</dbReference>
<proteinExistence type="predicted"/>
<keyword evidence="3" id="KW-0862">Zinc</keyword>
<organism evidence="6 7">
    <name type="scientific">Neoroseomonas terrae</name>
    <dbReference type="NCBI Taxonomy" id="424799"/>
    <lineage>
        <taxon>Bacteria</taxon>
        <taxon>Pseudomonadati</taxon>
        <taxon>Pseudomonadota</taxon>
        <taxon>Alphaproteobacteria</taxon>
        <taxon>Acetobacterales</taxon>
        <taxon>Acetobacteraceae</taxon>
        <taxon>Neoroseomonas</taxon>
    </lineage>
</organism>
<evidence type="ECO:0000313" key="6">
    <source>
        <dbReference type="EMBL" id="MBR0648743.1"/>
    </source>
</evidence>
<dbReference type="Proteomes" id="UP000698752">
    <property type="component" value="Unassembled WGS sequence"/>
</dbReference>
<dbReference type="PROSITE" id="PS51128">
    <property type="entry name" value="ZF_DKSA_2"/>
    <property type="match status" value="1"/>
</dbReference>
<feature type="zinc finger region" description="dksA C4-type" evidence="4">
    <location>
        <begin position="39"/>
        <end position="63"/>
    </location>
</feature>
<accession>A0ABS5ECK4</accession>
<comment type="caution">
    <text evidence="6">The sequence shown here is derived from an EMBL/GenBank/DDBJ whole genome shotgun (WGS) entry which is preliminary data.</text>
</comment>
<dbReference type="PANTHER" id="PTHR38777">
    <property type="entry name" value="FELS-2 PROPHAGE PROTEIN"/>
    <property type="match status" value="1"/>
</dbReference>
<evidence type="ECO:0000259" key="5">
    <source>
        <dbReference type="Pfam" id="PF01258"/>
    </source>
</evidence>
<dbReference type="InterPro" id="IPR000962">
    <property type="entry name" value="Znf_DskA_TraR"/>
</dbReference>
<evidence type="ECO:0000256" key="4">
    <source>
        <dbReference type="PROSITE-ProRule" id="PRU00510"/>
    </source>
</evidence>
<feature type="domain" description="Zinc finger DksA/TraR C4-type" evidence="5">
    <location>
        <begin position="38"/>
        <end position="68"/>
    </location>
</feature>
<reference evidence="7" key="1">
    <citation type="journal article" date="2021" name="Syst. Appl. Microbiol.">
        <title>Roseomonas hellenica sp. nov., isolated from roots of wild-growing Alkanna tinctoria.</title>
        <authorList>
            <person name="Rat A."/>
            <person name="Naranjo H.D."/>
            <person name="Lebbe L."/>
            <person name="Cnockaert M."/>
            <person name="Krigas N."/>
            <person name="Grigoriadou K."/>
            <person name="Maloupa E."/>
            <person name="Willems A."/>
        </authorList>
    </citation>
    <scope>NUCLEOTIDE SEQUENCE [LARGE SCALE GENOMIC DNA]</scope>
    <source>
        <strain evidence="7">LMG 31159</strain>
    </source>
</reference>
<evidence type="ECO:0000256" key="2">
    <source>
        <dbReference type="ARBA" id="ARBA00022771"/>
    </source>
</evidence>
<sequence>MATGWAPDGAVQSQIDDTVKDGVLRARAAMPAGESPFHCAECGDEIPEARRRAVRGVRTCVPCQTERDRRPVSFGINRRGSKDSQLK</sequence>
<evidence type="ECO:0000256" key="3">
    <source>
        <dbReference type="ARBA" id="ARBA00022833"/>
    </source>
</evidence>
<gene>
    <name evidence="6" type="ORF">GXW78_03660</name>
</gene>
<dbReference type="SUPFAM" id="SSF57716">
    <property type="entry name" value="Glucocorticoid receptor-like (DNA-binding domain)"/>
    <property type="match status" value="1"/>
</dbReference>
<evidence type="ECO:0000313" key="7">
    <source>
        <dbReference type="Proteomes" id="UP000698752"/>
    </source>
</evidence>
<dbReference type="Pfam" id="PF01258">
    <property type="entry name" value="zf-dskA_traR"/>
    <property type="match status" value="1"/>
</dbReference>
<protein>
    <submittedName>
        <fullName evidence="6">DksA/TraR family C4-type zinc finger protein</fullName>
    </submittedName>
</protein>
<dbReference type="RefSeq" id="WP_211866123.1">
    <property type="nucleotide sequence ID" value="NZ_JAAEDI010000003.1"/>
</dbReference>
<dbReference type="PANTHER" id="PTHR38777:SF1">
    <property type="entry name" value="DNAK SUPPRESSOR PROTEIN"/>
    <property type="match status" value="1"/>
</dbReference>
<evidence type="ECO:0000256" key="1">
    <source>
        <dbReference type="ARBA" id="ARBA00022723"/>
    </source>
</evidence>
<dbReference type="NCBIfam" id="NF008243">
    <property type="entry name" value="PRK11019.1"/>
    <property type="match status" value="1"/>
</dbReference>